<organism evidence="2 3">
    <name type="scientific">Halorhodospira neutriphila</name>
    <dbReference type="NCBI Taxonomy" id="168379"/>
    <lineage>
        <taxon>Bacteria</taxon>
        <taxon>Pseudomonadati</taxon>
        <taxon>Pseudomonadota</taxon>
        <taxon>Gammaproteobacteria</taxon>
        <taxon>Chromatiales</taxon>
        <taxon>Ectothiorhodospiraceae</taxon>
        <taxon>Halorhodospira</taxon>
    </lineage>
</organism>
<evidence type="ECO:0000313" key="3">
    <source>
        <dbReference type="Proteomes" id="UP000738126"/>
    </source>
</evidence>
<dbReference type="Gene3D" id="3.40.630.30">
    <property type="match status" value="1"/>
</dbReference>
<feature type="compositionally biased region" description="Basic residues" evidence="1">
    <location>
        <begin position="221"/>
        <end position="231"/>
    </location>
</feature>
<comment type="caution">
    <text evidence="2">The sequence shown here is derived from an EMBL/GenBank/DDBJ whole genome shotgun (WGS) entry which is preliminary data.</text>
</comment>
<dbReference type="RefSeq" id="WP_242467919.1">
    <property type="nucleotide sequence ID" value="NZ_NRSH01000053.1"/>
</dbReference>
<dbReference type="Proteomes" id="UP000738126">
    <property type="component" value="Unassembled WGS sequence"/>
</dbReference>
<evidence type="ECO:0008006" key="4">
    <source>
        <dbReference type="Google" id="ProtNLM"/>
    </source>
</evidence>
<evidence type="ECO:0000313" key="2">
    <source>
        <dbReference type="EMBL" id="MBK1726606.1"/>
    </source>
</evidence>
<dbReference type="SUPFAM" id="SSF55729">
    <property type="entry name" value="Acyl-CoA N-acyltransferases (Nat)"/>
    <property type="match status" value="1"/>
</dbReference>
<reference evidence="2 3" key="1">
    <citation type="journal article" date="2020" name="Microorganisms">
        <title>Osmotic Adaptation and Compatible Solute Biosynthesis of Phototrophic Bacteria as Revealed from Genome Analyses.</title>
        <authorList>
            <person name="Imhoff J.F."/>
            <person name="Rahn T."/>
            <person name="Kunzel S."/>
            <person name="Keller A."/>
            <person name="Neulinger S.C."/>
        </authorList>
    </citation>
    <scope>NUCLEOTIDE SEQUENCE [LARGE SCALE GENOMIC DNA]</scope>
    <source>
        <strain evidence="2 3">DSM 15116</strain>
    </source>
</reference>
<evidence type="ECO:0000256" key="1">
    <source>
        <dbReference type="SAM" id="MobiDB-lite"/>
    </source>
</evidence>
<gene>
    <name evidence="2" type="ORF">CKO13_06120</name>
</gene>
<feature type="region of interest" description="Disordered" evidence="1">
    <location>
        <begin position="210"/>
        <end position="263"/>
    </location>
</feature>
<dbReference type="Pfam" id="PF13444">
    <property type="entry name" value="Acetyltransf_5"/>
    <property type="match status" value="1"/>
</dbReference>
<sequence>MTRPRYQVILADHETPLCIHFQLRFQVFCEREGFEPRHRFPDGMEQDHHDEKAVHFLLLRHDGPARSRWVGTLRLIRRTSAPLPLEEACGLDNGSALGPDCAELSRLIINDPSPRGENIPLYLFCQAAHDHAARHGINQLYLLVRPALGRLLHQQALPLVQAGAACQHRGLRVPYRVATPLMRQGLDRWRESLPLNEADQTAYLPYTAYRRQAEQRPAAPPKRRAVPRIHTPRPPSPSQPPTSTPGPSPEDSPRERSNTAGAA</sequence>
<protein>
    <recommendedName>
        <fullName evidence="4">PEP-CTERM/exosortase system-associated acyltransferase</fullName>
    </recommendedName>
</protein>
<proteinExistence type="predicted"/>
<dbReference type="EMBL" id="NRSH01000053">
    <property type="protein sequence ID" value="MBK1726606.1"/>
    <property type="molecule type" value="Genomic_DNA"/>
</dbReference>
<keyword evidence="3" id="KW-1185">Reference proteome</keyword>
<feature type="compositionally biased region" description="Pro residues" evidence="1">
    <location>
        <begin position="232"/>
        <end position="250"/>
    </location>
</feature>
<accession>A0ABS1E4E3</accession>
<name>A0ABS1E4E3_9GAMM</name>
<dbReference type="InterPro" id="IPR016181">
    <property type="entry name" value="Acyl_CoA_acyltransferase"/>
</dbReference>